<name>A0ABP9EE19_9PSEU</name>
<evidence type="ECO:0000259" key="1">
    <source>
        <dbReference type="Pfam" id="PF02771"/>
    </source>
</evidence>
<dbReference type="EMBL" id="BAABHQ010000005">
    <property type="protein sequence ID" value="GAA4874060.1"/>
    <property type="molecule type" value="Genomic_DNA"/>
</dbReference>
<feature type="domain" description="Acyl-CoA dehydrogenase/oxidase N-terminal" evidence="1">
    <location>
        <begin position="5"/>
        <end position="108"/>
    </location>
</feature>
<dbReference type="InterPro" id="IPR037069">
    <property type="entry name" value="AcylCoA_DH/ox_N_sf"/>
</dbReference>
<dbReference type="Gene3D" id="1.10.540.10">
    <property type="entry name" value="Acyl-CoA dehydrogenase/oxidase, N-terminal domain"/>
    <property type="match status" value="1"/>
</dbReference>
<dbReference type="SUPFAM" id="SSF56645">
    <property type="entry name" value="Acyl-CoA dehydrogenase NM domain-like"/>
    <property type="match status" value="1"/>
</dbReference>
<dbReference type="PANTHER" id="PTHR43884:SF12">
    <property type="entry name" value="ISOVALERYL-COA DEHYDROGENASE, MITOCHONDRIAL-RELATED"/>
    <property type="match status" value="1"/>
</dbReference>
<sequence length="355" mass="35866">MGDVLDRAREIAADVLLPAADEVDATATIPEAHFRALADAGLFGLAAPPEHGGPDVAFDDFLGVVETLAGACLATTFTWMQHHGSVRALAATGNDALRERHLAAAVAGTTRCGVAYAGAIPQPPLLWATRVDGGWRLDGTAPLVTGWGLVDLLQVSARDAATADADDAEARIVTVLVPASAPAGVTVHPLDLAAANGSRTVRLQVDGWAVGDDAVVATPTRAQFLAGQHASARVNGCLALGVAGRCAALVEEVLVEAGEEAGGEAVAATLRKALDAARDDLDAALADPDAMPAARAAASALAVRAAATLTVAVGSRAIVGRHPARRLAREAAFTLVAAGRPGIRAALLDVLPPGP</sequence>
<dbReference type="Proteomes" id="UP001500457">
    <property type="component" value="Unassembled WGS sequence"/>
</dbReference>
<reference evidence="3" key="1">
    <citation type="journal article" date="2019" name="Int. J. Syst. Evol. Microbiol.">
        <title>The Global Catalogue of Microorganisms (GCM) 10K type strain sequencing project: providing services to taxonomists for standard genome sequencing and annotation.</title>
        <authorList>
            <consortium name="The Broad Institute Genomics Platform"/>
            <consortium name="The Broad Institute Genome Sequencing Center for Infectious Disease"/>
            <person name="Wu L."/>
            <person name="Ma J."/>
        </authorList>
    </citation>
    <scope>NUCLEOTIDE SEQUENCE [LARGE SCALE GENOMIC DNA]</scope>
    <source>
        <strain evidence="3">JCM 17983</strain>
    </source>
</reference>
<proteinExistence type="predicted"/>
<protein>
    <recommendedName>
        <fullName evidence="1">Acyl-CoA dehydrogenase/oxidase N-terminal domain-containing protein</fullName>
    </recommendedName>
</protein>
<dbReference type="Gene3D" id="2.40.110.10">
    <property type="entry name" value="Butyryl-CoA Dehydrogenase, subunit A, domain 2"/>
    <property type="match status" value="1"/>
</dbReference>
<dbReference type="PIRSF" id="PIRSF016578">
    <property type="entry name" value="HsaA"/>
    <property type="match status" value="1"/>
</dbReference>
<accession>A0ABP9EE19</accession>
<keyword evidence="3" id="KW-1185">Reference proteome</keyword>
<evidence type="ECO:0000313" key="3">
    <source>
        <dbReference type="Proteomes" id="UP001500457"/>
    </source>
</evidence>
<comment type="caution">
    <text evidence="2">The sequence shown here is derived from an EMBL/GenBank/DDBJ whole genome shotgun (WGS) entry which is preliminary data.</text>
</comment>
<dbReference type="InterPro" id="IPR013786">
    <property type="entry name" value="AcylCoA_DH/ox_N"/>
</dbReference>
<dbReference type="PANTHER" id="PTHR43884">
    <property type="entry name" value="ACYL-COA DEHYDROGENASE"/>
    <property type="match status" value="1"/>
</dbReference>
<gene>
    <name evidence="2" type="ORF">GCM10023203_24990</name>
</gene>
<dbReference type="Pfam" id="PF02771">
    <property type="entry name" value="Acyl-CoA_dh_N"/>
    <property type="match status" value="1"/>
</dbReference>
<dbReference type="RefSeq" id="WP_274230762.1">
    <property type="nucleotide sequence ID" value="NZ_BAABHQ010000005.1"/>
</dbReference>
<evidence type="ECO:0000313" key="2">
    <source>
        <dbReference type="EMBL" id="GAA4874060.1"/>
    </source>
</evidence>
<organism evidence="2 3">
    <name type="scientific">Actinomycetospora straminea</name>
    <dbReference type="NCBI Taxonomy" id="663607"/>
    <lineage>
        <taxon>Bacteria</taxon>
        <taxon>Bacillati</taxon>
        <taxon>Actinomycetota</taxon>
        <taxon>Actinomycetes</taxon>
        <taxon>Pseudonocardiales</taxon>
        <taxon>Pseudonocardiaceae</taxon>
        <taxon>Actinomycetospora</taxon>
    </lineage>
</organism>
<dbReference type="InterPro" id="IPR046373">
    <property type="entry name" value="Acyl-CoA_Oxase/DH_mid-dom_sf"/>
</dbReference>
<dbReference type="InterPro" id="IPR009100">
    <property type="entry name" value="AcylCoA_DH/oxidase_NM_dom_sf"/>
</dbReference>